<dbReference type="Proteomes" id="UP000799421">
    <property type="component" value="Unassembled WGS sequence"/>
</dbReference>
<accession>A0A6A7C3M8</accession>
<gene>
    <name evidence="2" type="ORF">K470DRAFT_269176</name>
</gene>
<protein>
    <submittedName>
        <fullName evidence="2">Uncharacterized protein</fullName>
    </submittedName>
</protein>
<proteinExistence type="predicted"/>
<dbReference type="EMBL" id="MU005967">
    <property type="protein sequence ID" value="KAF2862186.1"/>
    <property type="molecule type" value="Genomic_DNA"/>
</dbReference>
<feature type="coiled-coil region" evidence="1">
    <location>
        <begin position="81"/>
        <end position="108"/>
    </location>
</feature>
<reference evidence="2" key="1">
    <citation type="journal article" date="2020" name="Stud. Mycol.">
        <title>101 Dothideomycetes genomes: a test case for predicting lifestyles and emergence of pathogens.</title>
        <authorList>
            <person name="Haridas S."/>
            <person name="Albert R."/>
            <person name="Binder M."/>
            <person name="Bloem J."/>
            <person name="Labutti K."/>
            <person name="Salamov A."/>
            <person name="Andreopoulos B."/>
            <person name="Baker S."/>
            <person name="Barry K."/>
            <person name="Bills G."/>
            <person name="Bluhm B."/>
            <person name="Cannon C."/>
            <person name="Castanera R."/>
            <person name="Culley D."/>
            <person name="Daum C."/>
            <person name="Ezra D."/>
            <person name="Gonzalez J."/>
            <person name="Henrissat B."/>
            <person name="Kuo A."/>
            <person name="Liang C."/>
            <person name="Lipzen A."/>
            <person name="Lutzoni F."/>
            <person name="Magnuson J."/>
            <person name="Mondo S."/>
            <person name="Nolan M."/>
            <person name="Ohm R."/>
            <person name="Pangilinan J."/>
            <person name="Park H.-J."/>
            <person name="Ramirez L."/>
            <person name="Alfaro M."/>
            <person name="Sun H."/>
            <person name="Tritt A."/>
            <person name="Yoshinaga Y."/>
            <person name="Zwiers L.-H."/>
            <person name="Turgeon B."/>
            <person name="Goodwin S."/>
            <person name="Spatafora J."/>
            <person name="Crous P."/>
            <person name="Grigoriev I."/>
        </authorList>
    </citation>
    <scope>NUCLEOTIDE SEQUENCE</scope>
    <source>
        <strain evidence="2">CBS 480.64</strain>
    </source>
</reference>
<keyword evidence="1" id="KW-0175">Coiled coil</keyword>
<evidence type="ECO:0000256" key="1">
    <source>
        <dbReference type="SAM" id="Coils"/>
    </source>
</evidence>
<sequence>MAFSRLDLFLPSSEPVDYDTCWSSSTATLVDGLKRRLMTAPHRPLELNFNGVLLRILEEYHVMSDQVERLNQAIFDKDGEIVALESTLEEKEADIQALKAKLEYKECSNECSNYLSGTTADEQSFVPEDNEKTEVVESPVIPEPKVVNDEDEIDQLMRIIDRLRRSDRLWNGQRAYLRPRKPLPPRQGRFIEEGLKDEYERGSYRPVQDQGTKHAFISKASGFFHRMTSSDDLVTMTATSDEVDEVDDGDSVVYTCGLLARPRQGNLRAPTTVSVCTIPAAGRHASCSRTELVGRSL</sequence>
<evidence type="ECO:0000313" key="3">
    <source>
        <dbReference type="Proteomes" id="UP000799421"/>
    </source>
</evidence>
<dbReference type="AlphaFoldDB" id="A0A6A7C3M8"/>
<keyword evidence="3" id="KW-1185">Reference proteome</keyword>
<organism evidence="2 3">
    <name type="scientific">Piedraia hortae CBS 480.64</name>
    <dbReference type="NCBI Taxonomy" id="1314780"/>
    <lineage>
        <taxon>Eukaryota</taxon>
        <taxon>Fungi</taxon>
        <taxon>Dikarya</taxon>
        <taxon>Ascomycota</taxon>
        <taxon>Pezizomycotina</taxon>
        <taxon>Dothideomycetes</taxon>
        <taxon>Dothideomycetidae</taxon>
        <taxon>Capnodiales</taxon>
        <taxon>Piedraiaceae</taxon>
        <taxon>Piedraia</taxon>
    </lineage>
</organism>
<evidence type="ECO:0000313" key="2">
    <source>
        <dbReference type="EMBL" id="KAF2862186.1"/>
    </source>
</evidence>
<name>A0A6A7C3M8_9PEZI</name>
<dbReference type="Gene3D" id="1.20.5.490">
    <property type="entry name" value="Single helix bin"/>
    <property type="match status" value="1"/>
</dbReference>